<evidence type="ECO:0000313" key="3">
    <source>
        <dbReference type="Proteomes" id="UP000324222"/>
    </source>
</evidence>
<protein>
    <submittedName>
        <fullName evidence="2">Uncharacterized protein</fullName>
    </submittedName>
</protein>
<proteinExistence type="predicted"/>
<dbReference type="Proteomes" id="UP000324222">
    <property type="component" value="Unassembled WGS sequence"/>
</dbReference>
<gene>
    <name evidence="2" type="ORF">E2C01_022744</name>
</gene>
<reference evidence="2 3" key="1">
    <citation type="submission" date="2019-05" db="EMBL/GenBank/DDBJ databases">
        <title>Another draft genome of Portunus trituberculatus and its Hox gene families provides insights of decapod evolution.</title>
        <authorList>
            <person name="Jeong J.-H."/>
            <person name="Song I."/>
            <person name="Kim S."/>
            <person name="Choi T."/>
            <person name="Kim D."/>
            <person name="Ryu S."/>
            <person name="Kim W."/>
        </authorList>
    </citation>
    <scope>NUCLEOTIDE SEQUENCE [LARGE SCALE GENOMIC DNA]</scope>
    <source>
        <tissue evidence="2">Muscle</tissue>
    </source>
</reference>
<sequence length="332" mass="36292">MRVGSIRAAMQEGEKQTVSKPAWQLCPRGWPRSPGYPLASRYPPVVSCGLSTTIGTAKETAGGFIEWAASRLGTTGLSLFQKILQLLKAPGGPLEPPDATCKDRSGVFQFSQGASWDFGESPLISRRRSRRPSFSRPPTRSSSESRPLQESSSSPRSARSLPGSPPLRRCVWADTPDSCRDGRQSPPAHFEYLDEPQQHALEASQSPSSVKSRRIPSVSSPSVCASRLDDDPQRRPAELTKHRRRVRRVRVGLRGSATPHAHSPSCRQRHVPPAYLTPVARKQELGWEEGEACLMGGRDSMWVVMVAVVVAVMGGREEAGVVDNGVVINRNE</sequence>
<feature type="region of interest" description="Disordered" evidence="1">
    <location>
        <begin position="119"/>
        <end position="245"/>
    </location>
</feature>
<evidence type="ECO:0000313" key="2">
    <source>
        <dbReference type="EMBL" id="MPC29504.1"/>
    </source>
</evidence>
<dbReference type="AlphaFoldDB" id="A0A5B7E9N6"/>
<name>A0A5B7E9N6_PORTR</name>
<evidence type="ECO:0000256" key="1">
    <source>
        <dbReference type="SAM" id="MobiDB-lite"/>
    </source>
</evidence>
<keyword evidence="3" id="KW-1185">Reference proteome</keyword>
<comment type="caution">
    <text evidence="2">The sequence shown here is derived from an EMBL/GenBank/DDBJ whole genome shotgun (WGS) entry which is preliminary data.</text>
</comment>
<accession>A0A5B7E9N6</accession>
<organism evidence="2 3">
    <name type="scientific">Portunus trituberculatus</name>
    <name type="common">Swimming crab</name>
    <name type="synonym">Neptunus trituberculatus</name>
    <dbReference type="NCBI Taxonomy" id="210409"/>
    <lineage>
        <taxon>Eukaryota</taxon>
        <taxon>Metazoa</taxon>
        <taxon>Ecdysozoa</taxon>
        <taxon>Arthropoda</taxon>
        <taxon>Crustacea</taxon>
        <taxon>Multicrustacea</taxon>
        <taxon>Malacostraca</taxon>
        <taxon>Eumalacostraca</taxon>
        <taxon>Eucarida</taxon>
        <taxon>Decapoda</taxon>
        <taxon>Pleocyemata</taxon>
        <taxon>Brachyura</taxon>
        <taxon>Eubrachyura</taxon>
        <taxon>Portunoidea</taxon>
        <taxon>Portunidae</taxon>
        <taxon>Portuninae</taxon>
        <taxon>Portunus</taxon>
    </lineage>
</organism>
<feature type="compositionally biased region" description="Low complexity" evidence="1">
    <location>
        <begin position="134"/>
        <end position="169"/>
    </location>
</feature>
<feature type="compositionally biased region" description="Low complexity" evidence="1">
    <location>
        <begin position="206"/>
        <end position="223"/>
    </location>
</feature>
<feature type="compositionally biased region" description="Basic and acidic residues" evidence="1">
    <location>
        <begin position="227"/>
        <end position="240"/>
    </location>
</feature>
<dbReference type="EMBL" id="VSRR010002083">
    <property type="protein sequence ID" value="MPC29504.1"/>
    <property type="molecule type" value="Genomic_DNA"/>
</dbReference>
<dbReference type="OrthoDB" id="4418812at2759"/>